<organism evidence="6 7">
    <name type="scientific">Meiothermus taiwanensis WR-220</name>
    <dbReference type="NCBI Taxonomy" id="1339250"/>
    <lineage>
        <taxon>Bacteria</taxon>
        <taxon>Thermotogati</taxon>
        <taxon>Deinococcota</taxon>
        <taxon>Deinococci</taxon>
        <taxon>Thermales</taxon>
        <taxon>Thermaceae</taxon>
        <taxon>Meiothermus</taxon>
    </lineage>
</organism>
<gene>
    <name evidence="6" type="ORF">Mtai_v1c19150</name>
</gene>
<keyword evidence="1 3" id="KW-0238">DNA-binding</keyword>
<dbReference type="Gene3D" id="6.10.250.690">
    <property type="match status" value="1"/>
</dbReference>
<evidence type="ECO:0000256" key="1">
    <source>
        <dbReference type="ARBA" id="ARBA00023125"/>
    </source>
</evidence>
<sequence length="249" mass="27952">MRFTWLSADGISIARMCPLVDHPGAEISLGVRLLIVEDEPSLGSTLKESLSVQGFQVTLAASRSEAEALVWEQPFDLLLLDVMLPEGPEAGFELAQALRESGFHQPILFLTAREALTDRVRGLEWGDDYLPKPFALAELVARLRALGRRGEIKPQVLQISSQVELALEHRQVRRQGELVRLTAKEYLVLELLALNKGRVFTREEILERIWGPGFEADSNLIDVYVKNLRKRLGEDVIETVRGVGYRLGE</sequence>
<dbReference type="CDD" id="cd00383">
    <property type="entry name" value="trans_reg_C"/>
    <property type="match status" value="1"/>
</dbReference>
<dbReference type="PROSITE" id="PS50110">
    <property type="entry name" value="RESPONSE_REGULATORY"/>
    <property type="match status" value="1"/>
</dbReference>
<dbReference type="PANTHER" id="PTHR48111:SF36">
    <property type="entry name" value="TRANSCRIPTIONAL REGULATORY PROTEIN CUTR"/>
    <property type="match status" value="1"/>
</dbReference>
<proteinExistence type="predicted"/>
<dbReference type="EMBL" id="CP021130">
    <property type="protein sequence ID" value="AWR87149.1"/>
    <property type="molecule type" value="Genomic_DNA"/>
</dbReference>
<dbReference type="SMART" id="SM00448">
    <property type="entry name" value="REC"/>
    <property type="match status" value="1"/>
</dbReference>
<dbReference type="InterPro" id="IPR039420">
    <property type="entry name" value="WalR-like"/>
</dbReference>
<evidence type="ECO:0000256" key="3">
    <source>
        <dbReference type="PROSITE-ProRule" id="PRU01091"/>
    </source>
</evidence>
<name>A0ABN5LZL3_9DEIN</name>
<keyword evidence="2" id="KW-0597">Phosphoprotein</keyword>
<dbReference type="Pfam" id="PF00072">
    <property type="entry name" value="Response_reg"/>
    <property type="match status" value="1"/>
</dbReference>
<dbReference type="Pfam" id="PF00486">
    <property type="entry name" value="Trans_reg_C"/>
    <property type="match status" value="1"/>
</dbReference>
<reference evidence="6 7" key="1">
    <citation type="submission" date="2017-05" db="EMBL/GenBank/DDBJ databases">
        <title>Complete genome sequence of Meiothermus taiwanensis WR-220.</title>
        <authorList>
            <person name="Wu W.-L."/>
            <person name="Lo W.-S."/>
            <person name="Kuo C.-H."/>
            <person name="Wu S.-H."/>
        </authorList>
    </citation>
    <scope>NUCLEOTIDE SEQUENCE [LARGE SCALE GENOMIC DNA]</scope>
    <source>
        <strain evidence="6 7">WR-220</strain>
    </source>
</reference>
<dbReference type="Proteomes" id="UP000263013">
    <property type="component" value="Chromosome"/>
</dbReference>
<protein>
    <submittedName>
        <fullName evidence="6">Two component transcriptional regulator, winged helix family</fullName>
    </submittedName>
</protein>
<dbReference type="Gene3D" id="1.10.10.10">
    <property type="entry name" value="Winged helix-like DNA-binding domain superfamily/Winged helix DNA-binding domain"/>
    <property type="match status" value="1"/>
</dbReference>
<dbReference type="PANTHER" id="PTHR48111">
    <property type="entry name" value="REGULATOR OF RPOS"/>
    <property type="match status" value="1"/>
</dbReference>
<feature type="domain" description="OmpR/PhoB-type" evidence="5">
    <location>
        <begin position="154"/>
        <end position="249"/>
    </location>
</feature>
<evidence type="ECO:0000313" key="6">
    <source>
        <dbReference type="EMBL" id="AWR87149.1"/>
    </source>
</evidence>
<evidence type="ECO:0000256" key="2">
    <source>
        <dbReference type="PROSITE-ProRule" id="PRU00169"/>
    </source>
</evidence>
<evidence type="ECO:0000259" key="4">
    <source>
        <dbReference type="PROSITE" id="PS50110"/>
    </source>
</evidence>
<dbReference type="InterPro" id="IPR036388">
    <property type="entry name" value="WH-like_DNA-bd_sf"/>
</dbReference>
<feature type="modified residue" description="4-aspartylphosphate" evidence="2">
    <location>
        <position position="81"/>
    </location>
</feature>
<dbReference type="SMART" id="SM00862">
    <property type="entry name" value="Trans_reg_C"/>
    <property type="match status" value="1"/>
</dbReference>
<keyword evidence="7" id="KW-1185">Reference proteome</keyword>
<dbReference type="PROSITE" id="PS51755">
    <property type="entry name" value="OMPR_PHOB"/>
    <property type="match status" value="1"/>
</dbReference>
<dbReference type="SUPFAM" id="SSF52172">
    <property type="entry name" value="CheY-like"/>
    <property type="match status" value="1"/>
</dbReference>
<dbReference type="Gene3D" id="3.40.50.2300">
    <property type="match status" value="1"/>
</dbReference>
<feature type="domain" description="Response regulatory" evidence="4">
    <location>
        <begin position="32"/>
        <end position="147"/>
    </location>
</feature>
<dbReference type="InterPro" id="IPR001789">
    <property type="entry name" value="Sig_transdc_resp-reg_receiver"/>
</dbReference>
<dbReference type="InterPro" id="IPR001867">
    <property type="entry name" value="OmpR/PhoB-type_DNA-bd"/>
</dbReference>
<accession>A0ABN5LZL3</accession>
<evidence type="ECO:0000313" key="7">
    <source>
        <dbReference type="Proteomes" id="UP000263013"/>
    </source>
</evidence>
<feature type="DNA-binding region" description="OmpR/PhoB-type" evidence="3">
    <location>
        <begin position="154"/>
        <end position="249"/>
    </location>
</feature>
<dbReference type="InterPro" id="IPR011006">
    <property type="entry name" value="CheY-like_superfamily"/>
</dbReference>
<evidence type="ECO:0000259" key="5">
    <source>
        <dbReference type="PROSITE" id="PS51755"/>
    </source>
</evidence>